<dbReference type="Pfam" id="PF03602">
    <property type="entry name" value="Cons_hypoth95"/>
    <property type="match status" value="1"/>
</dbReference>
<dbReference type="InParanoid" id="A0LML3"/>
<keyword evidence="1 3" id="KW-0489">Methyltransferase</keyword>
<accession>A0LML3</accession>
<dbReference type="OrthoDB" id="9803017at2"/>
<evidence type="ECO:0000313" key="4">
    <source>
        <dbReference type="EMBL" id="ABK18707.1"/>
    </source>
</evidence>
<organism evidence="3 5">
    <name type="scientific">Syntrophobacter fumaroxidans (strain DSM 10017 / MPOB)</name>
    <dbReference type="NCBI Taxonomy" id="335543"/>
    <lineage>
        <taxon>Bacteria</taxon>
        <taxon>Pseudomonadati</taxon>
        <taxon>Thermodesulfobacteriota</taxon>
        <taxon>Syntrophobacteria</taxon>
        <taxon>Syntrophobacterales</taxon>
        <taxon>Syntrophobacteraceae</taxon>
        <taxon>Syntrophobacter</taxon>
    </lineage>
</organism>
<dbReference type="KEGG" id="sfu:Sfum_2991"/>
<dbReference type="EMBL" id="CP000478">
    <property type="protein sequence ID" value="ABK18665.1"/>
    <property type="molecule type" value="Genomic_DNA"/>
</dbReference>
<evidence type="ECO:0000313" key="5">
    <source>
        <dbReference type="Proteomes" id="UP000001784"/>
    </source>
</evidence>
<dbReference type="InterPro" id="IPR029063">
    <property type="entry name" value="SAM-dependent_MTases_sf"/>
</dbReference>
<dbReference type="InterPro" id="IPR004398">
    <property type="entry name" value="RNA_MeTrfase_RsmD"/>
</dbReference>
<keyword evidence="5" id="KW-1185">Reference proteome</keyword>
<reference evidence="3 5" key="1">
    <citation type="submission" date="2006-10" db="EMBL/GenBank/DDBJ databases">
        <title>Complete sequence of Syntrophobacter fumaroxidans MPOB.</title>
        <authorList>
            <consortium name="US DOE Joint Genome Institute"/>
            <person name="Copeland A."/>
            <person name="Lucas S."/>
            <person name="Lapidus A."/>
            <person name="Barry K."/>
            <person name="Detter J.C."/>
            <person name="Glavina del Rio T."/>
            <person name="Hammon N."/>
            <person name="Israni S."/>
            <person name="Pitluck S."/>
            <person name="Goltsman E.G."/>
            <person name="Martinez M."/>
            <person name="Schmutz J."/>
            <person name="Larimer F."/>
            <person name="Land M."/>
            <person name="Hauser L."/>
            <person name="Kyrpides N."/>
            <person name="Kim E."/>
            <person name="Boone D.R."/>
            <person name="Brockman F."/>
            <person name="Culley D."/>
            <person name="Ferry J."/>
            <person name="Gunsalus R."/>
            <person name="McInerney M.J."/>
            <person name="Morrison M."/>
            <person name="Plugge C."/>
            <person name="Rohlin L."/>
            <person name="Scholten J."/>
            <person name="Sieber J."/>
            <person name="Stams A.J.M."/>
            <person name="Worm P."/>
            <person name="Henstra A.M."/>
            <person name="Richardson P."/>
        </authorList>
    </citation>
    <scope>NUCLEOTIDE SEQUENCE [LARGE SCALE GENOMIC DNA]</scope>
    <source>
        <strain evidence="5">DSM 10017 / MPOB</strain>
        <strain evidence="3">MPOB</strain>
    </source>
</reference>
<dbReference type="RefSeq" id="WP_011699829.1">
    <property type="nucleotide sequence ID" value="NC_008554.1"/>
</dbReference>
<dbReference type="PROSITE" id="PS00092">
    <property type="entry name" value="N6_MTASE"/>
    <property type="match status" value="1"/>
</dbReference>
<dbReference type="PANTHER" id="PTHR43542">
    <property type="entry name" value="METHYLTRANSFERASE"/>
    <property type="match status" value="1"/>
</dbReference>
<name>A0LML3_SYNFM</name>
<dbReference type="HOGENOM" id="CLU_075826_0_2_7"/>
<dbReference type="PIRSF" id="PIRSF004553">
    <property type="entry name" value="CHP00095"/>
    <property type="match status" value="1"/>
</dbReference>
<evidence type="ECO:0000256" key="1">
    <source>
        <dbReference type="ARBA" id="ARBA00022603"/>
    </source>
</evidence>
<dbReference type="PANTHER" id="PTHR43542:SF1">
    <property type="entry name" value="METHYLTRANSFERASE"/>
    <property type="match status" value="1"/>
</dbReference>
<dbReference type="CDD" id="cd02440">
    <property type="entry name" value="AdoMet_MTases"/>
    <property type="match status" value="1"/>
</dbReference>
<dbReference type="SUPFAM" id="SSF53335">
    <property type="entry name" value="S-adenosyl-L-methionine-dependent methyltransferases"/>
    <property type="match status" value="1"/>
</dbReference>
<dbReference type="Gene3D" id="3.40.50.150">
    <property type="entry name" value="Vaccinia Virus protein VP39"/>
    <property type="match status" value="1"/>
</dbReference>
<dbReference type="Proteomes" id="UP000001784">
    <property type="component" value="Chromosome"/>
</dbReference>
<protein>
    <submittedName>
        <fullName evidence="3">Putative methyltransferase</fullName>
    </submittedName>
</protein>
<dbReference type="STRING" id="335543.Sfum_2991"/>
<evidence type="ECO:0000256" key="2">
    <source>
        <dbReference type="ARBA" id="ARBA00022679"/>
    </source>
</evidence>
<dbReference type="NCBIfam" id="TIGR00095">
    <property type="entry name" value="16S rRNA (guanine(966)-N(2))-methyltransferase RsmD"/>
    <property type="match status" value="1"/>
</dbReference>
<dbReference type="InterPro" id="IPR002052">
    <property type="entry name" value="DNA_methylase_N6_adenine_CS"/>
</dbReference>
<dbReference type="GO" id="GO:0008168">
    <property type="term" value="F:methyltransferase activity"/>
    <property type="evidence" value="ECO:0007669"/>
    <property type="project" value="UniProtKB-KW"/>
</dbReference>
<dbReference type="eggNOG" id="COG0742">
    <property type="taxonomic scope" value="Bacteria"/>
</dbReference>
<dbReference type="KEGG" id="sfu:Sfum_3033"/>
<dbReference type="AlphaFoldDB" id="A0LML3"/>
<keyword evidence="2 3" id="KW-0808">Transferase</keyword>
<evidence type="ECO:0000313" key="3">
    <source>
        <dbReference type="EMBL" id="ABK18665.1"/>
    </source>
</evidence>
<dbReference type="GO" id="GO:0003676">
    <property type="term" value="F:nucleic acid binding"/>
    <property type="evidence" value="ECO:0007669"/>
    <property type="project" value="InterPro"/>
</dbReference>
<gene>
    <name evidence="3" type="ordered locus">Sfum_2991</name>
    <name evidence="4" type="ordered locus">Sfum_3033</name>
</gene>
<dbReference type="EMBL" id="CP000478">
    <property type="protein sequence ID" value="ABK18707.1"/>
    <property type="molecule type" value="Genomic_DNA"/>
</dbReference>
<proteinExistence type="predicted"/>
<sequence length="185" mass="20383">MRIVAGQFGGRRLRSPGDARIRPTIDRVREAVFSIIAPHVPGARVLDLFAGTGAFGLEALSRGASRAVFVDQSRDAVRIIEENIARCGVQDRARVILAPVRKALLRLAEEGGSFDLVFMDPPYGKGCLEASLPRLGKVTHSDTLVIGEHHAKDVLPTTPQEGWVKTEERRYGDTRISFFVRDVPR</sequence>
<dbReference type="GO" id="GO:0031167">
    <property type="term" value="P:rRNA methylation"/>
    <property type="evidence" value="ECO:0007669"/>
    <property type="project" value="InterPro"/>
</dbReference>
<dbReference type="FunCoup" id="A0LML3">
    <property type="interactions" value="346"/>
</dbReference>